<feature type="domain" description="Nudix hydrolase" evidence="1">
    <location>
        <begin position="45"/>
        <end position="180"/>
    </location>
</feature>
<reference evidence="2 3" key="1">
    <citation type="submission" date="2018-03" db="EMBL/GenBank/DDBJ databases">
        <title>Genomic Encyclopedia of Archaeal and Bacterial Type Strains, Phase II (KMG-II): from individual species to whole genera.</title>
        <authorList>
            <person name="Goeker M."/>
        </authorList>
    </citation>
    <scope>NUCLEOTIDE SEQUENCE [LARGE SCALE GENOMIC DNA]</scope>
    <source>
        <strain evidence="2 3">DSM 45211</strain>
    </source>
</reference>
<dbReference type="Pfam" id="PF00293">
    <property type="entry name" value="NUDIX"/>
    <property type="match status" value="1"/>
</dbReference>
<comment type="caution">
    <text evidence="2">The sequence shown here is derived from an EMBL/GenBank/DDBJ whole genome shotgun (WGS) entry which is preliminary data.</text>
</comment>
<dbReference type="InterPro" id="IPR000086">
    <property type="entry name" value="NUDIX_hydrolase_dom"/>
</dbReference>
<evidence type="ECO:0000259" key="1">
    <source>
        <dbReference type="PROSITE" id="PS51462"/>
    </source>
</evidence>
<dbReference type="Gene3D" id="3.90.79.10">
    <property type="entry name" value="Nucleoside Triphosphate Pyrophosphohydrolase"/>
    <property type="match status" value="1"/>
</dbReference>
<dbReference type="InterPro" id="IPR015797">
    <property type="entry name" value="NUDIX_hydrolase-like_dom_sf"/>
</dbReference>
<evidence type="ECO:0000313" key="3">
    <source>
        <dbReference type="Proteomes" id="UP000243528"/>
    </source>
</evidence>
<dbReference type="AlphaFoldDB" id="A0A2P8EC19"/>
<dbReference type="CDD" id="cd03674">
    <property type="entry name" value="NUDIX_Hydrolase"/>
    <property type="match status" value="1"/>
</dbReference>
<sequence length="185" mass="20213">MVSTAGPIAGALSRHRPRGATEIADVARVHALVRDAPDPWSQSIPLHVTASALIVHPPSRRALLRWHPRQEAWLQVGGHGDPGETEPLQVALREGREETGLPDLEPWPNDALAHVVIVPVPAKGDDPAHEHADLRYVLATAEPDSARPEKPDALVRWFDLPDAYDATTEENVHETLSRVENLLTG</sequence>
<protein>
    <submittedName>
        <fullName evidence="2">ADP-ribose pyrophosphatase YjhB (NUDIX family)</fullName>
    </submittedName>
</protein>
<evidence type="ECO:0000313" key="2">
    <source>
        <dbReference type="EMBL" id="PSL07025.1"/>
    </source>
</evidence>
<accession>A0A2P8EC19</accession>
<gene>
    <name evidence="2" type="ORF">CLV30_102414</name>
</gene>
<organism evidence="2 3">
    <name type="scientific">Haloactinopolyspora alba</name>
    <dbReference type="NCBI Taxonomy" id="648780"/>
    <lineage>
        <taxon>Bacteria</taxon>
        <taxon>Bacillati</taxon>
        <taxon>Actinomycetota</taxon>
        <taxon>Actinomycetes</taxon>
        <taxon>Jiangellales</taxon>
        <taxon>Jiangellaceae</taxon>
        <taxon>Haloactinopolyspora</taxon>
    </lineage>
</organism>
<keyword evidence="3" id="KW-1185">Reference proteome</keyword>
<dbReference type="RefSeq" id="WP_106535992.1">
    <property type="nucleotide sequence ID" value="NZ_ML142898.1"/>
</dbReference>
<dbReference type="OrthoDB" id="21568at2"/>
<dbReference type="PROSITE" id="PS51462">
    <property type="entry name" value="NUDIX"/>
    <property type="match status" value="1"/>
</dbReference>
<dbReference type="Proteomes" id="UP000243528">
    <property type="component" value="Unassembled WGS sequence"/>
</dbReference>
<name>A0A2P8EC19_9ACTN</name>
<dbReference type="SUPFAM" id="SSF55811">
    <property type="entry name" value="Nudix"/>
    <property type="match status" value="1"/>
</dbReference>
<dbReference type="EMBL" id="PYGE01000002">
    <property type="protein sequence ID" value="PSL07025.1"/>
    <property type="molecule type" value="Genomic_DNA"/>
</dbReference>
<proteinExistence type="predicted"/>